<dbReference type="Proteomes" id="UP000243200">
    <property type="component" value="Unassembled WGS sequence"/>
</dbReference>
<evidence type="ECO:0000313" key="2">
    <source>
        <dbReference type="EMBL" id="SBT73483.1"/>
    </source>
</evidence>
<gene>
    <name evidence="2" type="primary">PowCR01_000120000</name>
    <name evidence="2" type="ORF">POWCR01_000120000</name>
</gene>
<evidence type="ECO:0000313" key="3">
    <source>
        <dbReference type="Proteomes" id="UP000243200"/>
    </source>
</evidence>
<dbReference type="OrthoDB" id="381989at2759"/>
<dbReference type="EMBL" id="FLRJ01000387">
    <property type="protein sequence ID" value="SBT73483.1"/>
    <property type="molecule type" value="Genomic_DNA"/>
</dbReference>
<reference evidence="2 3" key="1">
    <citation type="submission" date="2016-06" db="EMBL/GenBank/DDBJ databases">
        <authorList>
            <consortium name="Pathogen Informatics"/>
        </authorList>
    </citation>
    <scope>NUCLEOTIDE SEQUENCE [LARGE SCALE GENOMIC DNA]</scope>
</reference>
<dbReference type="VEuPathDB" id="PlasmoDB:POWCR01_000120000"/>
<dbReference type="VEuPathDB" id="PlasmoDB:PocGH01_00171400"/>
<evidence type="ECO:0000256" key="1">
    <source>
        <dbReference type="SAM" id="MobiDB-lite"/>
    </source>
</evidence>
<name>A0A1C3KI44_PLAOA</name>
<sequence length="397" mass="46190">MPTANPHAGSGVVYICIYFNDLYKTSFSFNIAFFIINNKNCSRIQMFKRFYYLLSIQDFSGSYPTDLYTEQFYGDLNKEHSDLSNYSQECDKIYLPIKKEEVKRICEKLIRHLEKSPIWKLENPKYDVCRLLNYWIYEKLSGIFKDENTSHYINIAFGNLQGIWNNRYYYSRSRTHHDKCKLKFEIVHHQDWEKRKKLYDYCVDYDVLYKMAMNFDDDCKYYKQIKENKSLYEHFEEQCPPKKNNCPEFYNSCKQYNPNVFLSDLPCHIKMEETETAEKTDRGGDPLVQAQPHEAYPHGPVFPKMGADSQGAGSTSDISAIETTVSHSILGVTPVLLTASALYKYTPVGSWIRNLGGNDLNNMGSIDGEMEGFLGSTPESGNMFFEGGENYISYQPM</sequence>
<feature type="region of interest" description="Disordered" evidence="1">
    <location>
        <begin position="275"/>
        <end position="315"/>
    </location>
</feature>
<dbReference type="Pfam" id="PF05795">
    <property type="entry name" value="Plasmodium_Vir"/>
    <property type="match status" value="1"/>
</dbReference>
<accession>A0A1C3KI44</accession>
<dbReference type="InterPro" id="IPR008780">
    <property type="entry name" value="Plasmodium_Vir"/>
</dbReference>
<dbReference type="AlphaFoldDB" id="A0A1C3KI44"/>
<proteinExistence type="predicted"/>
<organism evidence="2 3">
    <name type="scientific">Plasmodium ovale</name>
    <name type="common">malaria parasite P. ovale</name>
    <dbReference type="NCBI Taxonomy" id="36330"/>
    <lineage>
        <taxon>Eukaryota</taxon>
        <taxon>Sar</taxon>
        <taxon>Alveolata</taxon>
        <taxon>Apicomplexa</taxon>
        <taxon>Aconoidasida</taxon>
        <taxon>Haemosporida</taxon>
        <taxon>Plasmodiidae</taxon>
        <taxon>Plasmodium</taxon>
        <taxon>Plasmodium (Plasmodium)</taxon>
    </lineage>
</organism>
<feature type="compositionally biased region" description="Basic and acidic residues" evidence="1">
    <location>
        <begin position="275"/>
        <end position="284"/>
    </location>
</feature>
<protein>
    <submittedName>
        <fullName evidence="2">PIR protein</fullName>
    </submittedName>
</protein>